<dbReference type="PANTHER" id="PTHR43300">
    <property type="entry name" value="ACETYLTRANSFERASE"/>
    <property type="match status" value="1"/>
</dbReference>
<dbReference type="InterPro" id="IPR011004">
    <property type="entry name" value="Trimer_LpxA-like_sf"/>
</dbReference>
<reference evidence="2 3" key="1">
    <citation type="journal article" name="Nat. Commun.">
        <title>Undinarchaeota illuminate DPANN phylogeny and the impact of gene transfer on archaeal evolution.</title>
        <authorList>
            <person name="Dombrowski N."/>
            <person name="Williams T.A."/>
            <person name="Sun J."/>
            <person name="Woodcroft B.J."/>
            <person name="Lee J.H."/>
            <person name="Minh B.Q."/>
            <person name="Rinke C."/>
            <person name="Spang A."/>
        </authorList>
    </citation>
    <scope>NUCLEOTIDE SEQUENCE [LARGE SCALE GENOMIC DNA]</scope>
    <source>
        <strain evidence="2">MAG_bin1129</strain>
    </source>
</reference>
<dbReference type="SUPFAM" id="SSF51161">
    <property type="entry name" value="Trimeric LpxA-like enzymes"/>
    <property type="match status" value="2"/>
</dbReference>
<dbReference type="PANTHER" id="PTHR43300:SF4">
    <property type="entry name" value="ACYL-[ACYL-CARRIER-PROTEIN]--UDP-N-ACETYLGLUCOSAMINE O-ACYLTRANSFERASE"/>
    <property type="match status" value="1"/>
</dbReference>
<dbReference type="CDD" id="cd03358">
    <property type="entry name" value="LbH_WxcM_N_like"/>
    <property type="match status" value="1"/>
</dbReference>
<dbReference type="Gene3D" id="2.160.10.10">
    <property type="entry name" value="Hexapeptide repeat proteins"/>
    <property type="match status" value="1"/>
</dbReference>
<comment type="caution">
    <text evidence="2">The sequence shown here is derived from an EMBL/GenBank/DDBJ whole genome shotgun (WGS) entry which is preliminary data.</text>
</comment>
<name>A0A832V4I2_9ARCH</name>
<dbReference type="Proteomes" id="UP000646946">
    <property type="component" value="Unassembled WGS sequence"/>
</dbReference>
<evidence type="ECO:0000313" key="3">
    <source>
        <dbReference type="Proteomes" id="UP000646946"/>
    </source>
</evidence>
<dbReference type="Pfam" id="PF00132">
    <property type="entry name" value="Hexapep"/>
    <property type="match status" value="2"/>
</dbReference>
<protein>
    <submittedName>
        <fullName evidence="2">Transferase</fullName>
    </submittedName>
</protein>
<sequence length="215" mass="23157">MVKTHKIFKNVKLGKNCEIGDYVVIGVPPRGKKDGQLKTVIGDGAVIRSHTVIYAGNKIGKNFQTGHGTMLREENTIGNNVSIGTQSIIEHHVKIGNNVRVHSGAFIPEFSVLEDNCWIGPKVCFTNAPHPQAPRAKEYLKGPVVQRYARIGANATVLPGVVIGTNSLVGAGSVVTKNVPANKVVAGNPAEVIKDVGDLRYPFETSEKPYKRIGK</sequence>
<dbReference type="InterPro" id="IPR018357">
    <property type="entry name" value="Hexapep_transf_CS"/>
</dbReference>
<proteinExistence type="predicted"/>
<keyword evidence="3" id="KW-1185">Reference proteome</keyword>
<organism evidence="2 3">
    <name type="scientific">Candidatus Naiadarchaeum limnaeum</name>
    <dbReference type="NCBI Taxonomy" id="2756139"/>
    <lineage>
        <taxon>Archaea</taxon>
        <taxon>Candidatus Undinarchaeota</taxon>
        <taxon>Candidatus Undinarchaeia</taxon>
        <taxon>Candidatus Naiadarchaeales</taxon>
        <taxon>Candidatus Naiadarchaeaceae</taxon>
        <taxon>Candidatus Naiadarchaeum</taxon>
    </lineage>
</organism>
<dbReference type="EMBL" id="DVAB01000038">
    <property type="protein sequence ID" value="HIK00777.1"/>
    <property type="molecule type" value="Genomic_DNA"/>
</dbReference>
<dbReference type="GO" id="GO:0016740">
    <property type="term" value="F:transferase activity"/>
    <property type="evidence" value="ECO:0007669"/>
    <property type="project" value="UniProtKB-KW"/>
</dbReference>
<gene>
    <name evidence="2" type="ORF">H1016_04540</name>
</gene>
<accession>A0A832V4I2</accession>
<dbReference type="AlphaFoldDB" id="A0A832V4I2"/>
<dbReference type="InterPro" id="IPR050179">
    <property type="entry name" value="Trans_hexapeptide_repeat"/>
</dbReference>
<evidence type="ECO:0000313" key="2">
    <source>
        <dbReference type="EMBL" id="HIK00777.1"/>
    </source>
</evidence>
<evidence type="ECO:0000256" key="1">
    <source>
        <dbReference type="ARBA" id="ARBA00022679"/>
    </source>
</evidence>
<dbReference type="PROSITE" id="PS00101">
    <property type="entry name" value="HEXAPEP_TRANSFERASES"/>
    <property type="match status" value="1"/>
</dbReference>
<dbReference type="InterPro" id="IPR001451">
    <property type="entry name" value="Hexapep"/>
</dbReference>
<keyword evidence="1 2" id="KW-0808">Transferase</keyword>